<evidence type="ECO:0000259" key="3">
    <source>
        <dbReference type="PROSITE" id="PS50888"/>
    </source>
</evidence>
<proteinExistence type="predicted"/>
<accession>A0ABR1BTQ3</accession>
<evidence type="ECO:0000313" key="5">
    <source>
        <dbReference type="Proteomes" id="UP001303046"/>
    </source>
</evidence>
<dbReference type="EMBL" id="JAVFWL010000001">
    <property type="protein sequence ID" value="KAK6728463.1"/>
    <property type="molecule type" value="Genomic_DNA"/>
</dbReference>
<evidence type="ECO:0000313" key="4">
    <source>
        <dbReference type="EMBL" id="KAK6728463.1"/>
    </source>
</evidence>
<feature type="region of interest" description="Disordered" evidence="1">
    <location>
        <begin position="135"/>
        <end position="177"/>
    </location>
</feature>
<dbReference type="PANTHER" id="PTHR23349">
    <property type="entry name" value="BASIC HELIX-LOOP-HELIX TRANSCRIPTION FACTOR, TWIST"/>
    <property type="match status" value="1"/>
</dbReference>
<dbReference type="Proteomes" id="UP001303046">
    <property type="component" value="Unassembled WGS sequence"/>
</dbReference>
<comment type="caution">
    <text evidence="4">The sequence shown here is derived from an EMBL/GenBank/DDBJ whole genome shotgun (WGS) entry which is preliminary data.</text>
</comment>
<dbReference type="InterPro" id="IPR050283">
    <property type="entry name" value="E-box_TF_Regulators"/>
</dbReference>
<dbReference type="CDD" id="cd11390">
    <property type="entry name" value="bHLH_TS"/>
    <property type="match status" value="1"/>
</dbReference>
<dbReference type="InterPro" id="IPR011598">
    <property type="entry name" value="bHLH_dom"/>
</dbReference>
<keyword evidence="5" id="KW-1185">Reference proteome</keyword>
<gene>
    <name evidence="4" type="primary">Necator_chrI.g1976</name>
    <name evidence="4" type="ORF">RB195_005850</name>
</gene>
<feature type="domain" description="BHLH" evidence="3">
    <location>
        <begin position="42"/>
        <end position="94"/>
    </location>
</feature>
<keyword evidence="2" id="KW-0732">Signal</keyword>
<dbReference type="SUPFAM" id="SSF47459">
    <property type="entry name" value="HLH, helix-loop-helix DNA-binding domain"/>
    <property type="match status" value="1"/>
</dbReference>
<name>A0ABR1BTQ3_NECAM</name>
<dbReference type="PROSITE" id="PS50888">
    <property type="entry name" value="BHLH"/>
    <property type="match status" value="1"/>
</dbReference>
<evidence type="ECO:0000256" key="2">
    <source>
        <dbReference type="SAM" id="SignalP"/>
    </source>
</evidence>
<dbReference type="Pfam" id="PF00010">
    <property type="entry name" value="HLH"/>
    <property type="match status" value="1"/>
</dbReference>
<feature type="compositionally biased region" description="Polar residues" evidence="1">
    <location>
        <begin position="144"/>
        <end position="177"/>
    </location>
</feature>
<feature type="chain" id="PRO_5045673780" description="BHLH domain-containing protein" evidence="2">
    <location>
        <begin position="20"/>
        <end position="203"/>
    </location>
</feature>
<dbReference type="PANTHER" id="PTHR23349:SF68">
    <property type="entry name" value="FI14601P"/>
    <property type="match status" value="1"/>
</dbReference>
<dbReference type="InterPro" id="IPR036638">
    <property type="entry name" value="HLH_DNA-bd_sf"/>
</dbReference>
<evidence type="ECO:0000256" key="1">
    <source>
        <dbReference type="SAM" id="MobiDB-lite"/>
    </source>
</evidence>
<dbReference type="SMART" id="SM00353">
    <property type="entry name" value="HLH"/>
    <property type="match status" value="1"/>
</dbReference>
<dbReference type="Gene3D" id="4.10.280.10">
    <property type="entry name" value="Helix-loop-helix DNA-binding domain"/>
    <property type="match status" value="1"/>
</dbReference>
<reference evidence="4 5" key="1">
    <citation type="submission" date="2023-08" db="EMBL/GenBank/DDBJ databases">
        <title>A Necator americanus chromosomal reference genome.</title>
        <authorList>
            <person name="Ilik V."/>
            <person name="Petrzelkova K.J."/>
            <person name="Pardy F."/>
            <person name="Fuh T."/>
            <person name="Niatou-Singa F.S."/>
            <person name="Gouil Q."/>
            <person name="Baker L."/>
            <person name="Ritchie M.E."/>
            <person name="Jex A.R."/>
            <person name="Gazzola D."/>
            <person name="Li H."/>
            <person name="Toshio Fujiwara R."/>
            <person name="Zhan B."/>
            <person name="Aroian R.V."/>
            <person name="Pafco B."/>
            <person name="Schwarz E.M."/>
        </authorList>
    </citation>
    <scope>NUCLEOTIDE SEQUENCE [LARGE SCALE GENOMIC DNA]</scope>
    <source>
        <strain evidence="4 5">Aroian</strain>
        <tissue evidence="4">Whole animal</tissue>
    </source>
</reference>
<sequence length="203" mass="23103">MQLLAALLILKWVLKYVQTLFDNYRGADMPRQSSSSSSPDENRRLRSTLKEKRRNIEINDAFEKLQRQLPHVPASTRLPKIKTLRLALKYIEHLNTILSGDKQVMSDYMTAPRPLCIEDFAAVAMQEIQIRNSYTDRAREEEAASNSFGSARMTSSSSPVQDLSTSESPPFLTQSTGPLPSVYLQSSSYSPYPHQSYNWFSHP</sequence>
<protein>
    <recommendedName>
        <fullName evidence="3">BHLH domain-containing protein</fullName>
    </recommendedName>
</protein>
<feature type="signal peptide" evidence="2">
    <location>
        <begin position="1"/>
        <end position="19"/>
    </location>
</feature>
<organism evidence="4 5">
    <name type="scientific">Necator americanus</name>
    <name type="common">Human hookworm</name>
    <dbReference type="NCBI Taxonomy" id="51031"/>
    <lineage>
        <taxon>Eukaryota</taxon>
        <taxon>Metazoa</taxon>
        <taxon>Ecdysozoa</taxon>
        <taxon>Nematoda</taxon>
        <taxon>Chromadorea</taxon>
        <taxon>Rhabditida</taxon>
        <taxon>Rhabditina</taxon>
        <taxon>Rhabditomorpha</taxon>
        <taxon>Strongyloidea</taxon>
        <taxon>Ancylostomatidae</taxon>
        <taxon>Bunostominae</taxon>
        <taxon>Necator</taxon>
    </lineage>
</organism>